<gene>
    <name evidence="3" type="ORF">Clacol_001361</name>
</gene>
<protein>
    <recommendedName>
        <fullName evidence="2">Yeast cell wall synthesis Kre9/Knh1-like N-terminal domain-containing protein</fullName>
    </recommendedName>
</protein>
<keyword evidence="4" id="KW-1185">Reference proteome</keyword>
<dbReference type="EMBL" id="BPWL01000002">
    <property type="protein sequence ID" value="GJJ07161.1"/>
    <property type="molecule type" value="Genomic_DNA"/>
</dbReference>
<evidence type="ECO:0000256" key="1">
    <source>
        <dbReference type="ARBA" id="ARBA00022729"/>
    </source>
</evidence>
<feature type="domain" description="Yeast cell wall synthesis Kre9/Knh1-like N-terminal" evidence="2">
    <location>
        <begin position="27"/>
        <end position="114"/>
    </location>
</feature>
<sequence>MGLVSFAASTPINVQTRDIFDPPVLVPNANTVWQAGSTQTVFWDASNPPKSISNLASIVLRLSSDINFSAKLASGFSLLTGNQTIQLPSDLQTAEDYFVILFGDSGNVSPDFTITAA</sequence>
<keyword evidence="1" id="KW-0732">Signal</keyword>
<evidence type="ECO:0000313" key="3">
    <source>
        <dbReference type="EMBL" id="GJJ07161.1"/>
    </source>
</evidence>
<comment type="caution">
    <text evidence="3">The sequence shown here is derived from an EMBL/GenBank/DDBJ whole genome shotgun (WGS) entry which is preliminary data.</text>
</comment>
<proteinExistence type="predicted"/>
<dbReference type="AlphaFoldDB" id="A0AAV5A3L0"/>
<evidence type="ECO:0000259" key="2">
    <source>
        <dbReference type="Pfam" id="PF10342"/>
    </source>
</evidence>
<dbReference type="InterPro" id="IPR018466">
    <property type="entry name" value="Kre9/Knh1-like_N"/>
</dbReference>
<dbReference type="Pfam" id="PF10342">
    <property type="entry name" value="Kre9_KNH"/>
    <property type="match status" value="1"/>
</dbReference>
<dbReference type="Proteomes" id="UP001050691">
    <property type="component" value="Unassembled WGS sequence"/>
</dbReference>
<evidence type="ECO:0000313" key="4">
    <source>
        <dbReference type="Proteomes" id="UP001050691"/>
    </source>
</evidence>
<organism evidence="3 4">
    <name type="scientific">Clathrus columnatus</name>
    <dbReference type="NCBI Taxonomy" id="1419009"/>
    <lineage>
        <taxon>Eukaryota</taxon>
        <taxon>Fungi</taxon>
        <taxon>Dikarya</taxon>
        <taxon>Basidiomycota</taxon>
        <taxon>Agaricomycotina</taxon>
        <taxon>Agaricomycetes</taxon>
        <taxon>Phallomycetidae</taxon>
        <taxon>Phallales</taxon>
        <taxon>Clathraceae</taxon>
        <taxon>Clathrus</taxon>
    </lineage>
</organism>
<name>A0AAV5A3L0_9AGAM</name>
<reference evidence="3" key="1">
    <citation type="submission" date="2021-10" db="EMBL/GenBank/DDBJ databases">
        <title>De novo Genome Assembly of Clathrus columnatus (Basidiomycota, Fungi) Using Illumina and Nanopore Sequence Data.</title>
        <authorList>
            <person name="Ogiso-Tanaka E."/>
            <person name="Itagaki H."/>
            <person name="Hosoya T."/>
            <person name="Hosaka K."/>
        </authorList>
    </citation>
    <scope>NUCLEOTIDE SEQUENCE</scope>
    <source>
        <strain evidence="3">MO-923</strain>
    </source>
</reference>
<accession>A0AAV5A3L0</accession>